<dbReference type="Proteomes" id="UP001550739">
    <property type="component" value="Unassembled WGS sequence"/>
</dbReference>
<organism evidence="1 2">
    <name type="scientific">Streptomyces sp. 900129855</name>
    <dbReference type="NCBI Taxonomy" id="3155129"/>
    <lineage>
        <taxon>Bacteria</taxon>
        <taxon>Bacillati</taxon>
        <taxon>Actinomycetota</taxon>
        <taxon>Actinomycetes</taxon>
        <taxon>Kitasatosporales</taxon>
        <taxon>Streptomycetaceae</taxon>
        <taxon>Streptomyces</taxon>
    </lineage>
</organism>
<proteinExistence type="predicted"/>
<gene>
    <name evidence="1" type="ORF">AB0E89_28985</name>
</gene>
<sequence>MTRVRVHHVRLGGDEFRVIRADPAPGRLALRDDRHWLSMYADRDGAAQLVALWALAARSARSLVHLPIRANPVPEGVVGDGEPVSLDLVLLHHSLQFPAASWKQIRARLGAGKPHTVTTPDQDFPDETAIDHDRRHHREYRDHLDFDIAAHTLFVVGSSTAFREHGTALRGLVDEAPSYPHRHPGPGHFCVELGAGPWPHAGTRRHVPGRLHIQYSSTWQA</sequence>
<evidence type="ECO:0000313" key="2">
    <source>
        <dbReference type="Proteomes" id="UP001550739"/>
    </source>
</evidence>
<evidence type="ECO:0000313" key="1">
    <source>
        <dbReference type="EMBL" id="MEU3784538.1"/>
    </source>
</evidence>
<protein>
    <submittedName>
        <fullName evidence="1">Uncharacterized protein</fullName>
    </submittedName>
</protein>
<accession>A0ABV2ZPS1</accession>
<dbReference type="EMBL" id="JBEZVE010000016">
    <property type="protein sequence ID" value="MEU3784538.1"/>
    <property type="molecule type" value="Genomic_DNA"/>
</dbReference>
<keyword evidence="2" id="KW-1185">Reference proteome</keyword>
<reference evidence="1 2" key="1">
    <citation type="submission" date="2024-06" db="EMBL/GenBank/DDBJ databases">
        <title>The Natural Products Discovery Center: Release of the First 8490 Sequenced Strains for Exploring Actinobacteria Biosynthetic Diversity.</title>
        <authorList>
            <person name="Kalkreuter E."/>
            <person name="Kautsar S.A."/>
            <person name="Yang D."/>
            <person name="Bader C.D."/>
            <person name="Teijaro C.N."/>
            <person name="Fluegel L."/>
            <person name="Davis C.M."/>
            <person name="Simpson J.R."/>
            <person name="Lauterbach L."/>
            <person name="Steele A.D."/>
            <person name="Gui C."/>
            <person name="Meng S."/>
            <person name="Li G."/>
            <person name="Viehrig K."/>
            <person name="Ye F."/>
            <person name="Su P."/>
            <person name="Kiefer A.F."/>
            <person name="Nichols A."/>
            <person name="Cepeda A.J."/>
            <person name="Yan W."/>
            <person name="Fan B."/>
            <person name="Jiang Y."/>
            <person name="Adhikari A."/>
            <person name="Zheng C.-J."/>
            <person name="Schuster L."/>
            <person name="Cowan T.M."/>
            <person name="Smanski M.J."/>
            <person name="Chevrette M.G."/>
            <person name="De Carvalho L.P.S."/>
            <person name="Shen B."/>
        </authorList>
    </citation>
    <scope>NUCLEOTIDE SEQUENCE [LARGE SCALE GENOMIC DNA]</scope>
    <source>
        <strain evidence="1 2">NPDC033843</strain>
    </source>
</reference>
<name>A0ABV2ZPS1_9ACTN</name>
<comment type="caution">
    <text evidence="1">The sequence shown here is derived from an EMBL/GenBank/DDBJ whole genome shotgun (WGS) entry which is preliminary data.</text>
</comment>
<dbReference type="RefSeq" id="WP_334579301.1">
    <property type="nucleotide sequence ID" value="NZ_JBEZVE010000016.1"/>
</dbReference>